<accession>U3GZ59</accession>
<evidence type="ECO:0000313" key="2">
    <source>
        <dbReference type="EMBL" id="AGU15666.1"/>
    </source>
</evidence>
<dbReference type="KEGG" id="caz:CARG_07745"/>
<feature type="domain" description="DUF1707" evidence="1">
    <location>
        <begin position="7"/>
        <end position="58"/>
    </location>
</feature>
<dbReference type="AlphaFoldDB" id="U3GZ59"/>
<dbReference type="STRING" id="1348662.CARG_07745"/>
<dbReference type="eggNOG" id="ENOG50339YM">
    <property type="taxonomic scope" value="Bacteria"/>
</dbReference>
<dbReference type="EMBL" id="CP006365">
    <property type="protein sequence ID" value="AGU15666.1"/>
    <property type="molecule type" value="Genomic_DNA"/>
</dbReference>
<organism evidence="2 3">
    <name type="scientific">Corynebacterium argentoratense DSM 44202</name>
    <dbReference type="NCBI Taxonomy" id="1348662"/>
    <lineage>
        <taxon>Bacteria</taxon>
        <taxon>Bacillati</taxon>
        <taxon>Actinomycetota</taxon>
        <taxon>Actinomycetes</taxon>
        <taxon>Mycobacteriales</taxon>
        <taxon>Corynebacteriaceae</taxon>
        <taxon>Corynebacterium</taxon>
    </lineage>
</organism>
<dbReference type="Proteomes" id="UP000016943">
    <property type="component" value="Chromosome"/>
</dbReference>
<name>U3GZ59_9CORY</name>
<dbReference type="RefSeq" id="WP_021012056.1">
    <property type="nucleotide sequence ID" value="NC_022198.1"/>
</dbReference>
<evidence type="ECO:0000313" key="3">
    <source>
        <dbReference type="Proteomes" id="UP000016943"/>
    </source>
</evidence>
<dbReference type="OrthoDB" id="4416950at2"/>
<proteinExistence type="predicted"/>
<dbReference type="GeneID" id="78250298"/>
<reference evidence="2 3" key="1">
    <citation type="journal article" date="2013" name="Genome Announc.">
        <title>Whole-Genome Sequence of the Clinical Strain Corynebacterium argentoratense DSM 44202, Isolated from a Human Throat Specimen.</title>
        <authorList>
            <person name="Bomholt C."/>
            <person name="Glaub A."/>
            <person name="Gravermann K."/>
            <person name="Albersmeier A."/>
            <person name="Brinkrolf K."/>
            <person name="Ruckert C."/>
            <person name="Tauch A."/>
        </authorList>
    </citation>
    <scope>NUCLEOTIDE SEQUENCE [LARGE SCALE GENOMIC DNA]</scope>
    <source>
        <strain evidence="2">DSM 44202</strain>
    </source>
</reference>
<gene>
    <name evidence="2" type="ORF">CARG_07745</name>
</gene>
<dbReference type="HOGENOM" id="CLU_102484_0_0_11"/>
<protein>
    <recommendedName>
        <fullName evidence="1">DUF1707 domain-containing protein</fullName>
    </recommendedName>
</protein>
<sequence>MNNGDFRVGDADRTAALDSLSTLASRGYITLPEFDERSRSAAAAVTRNELNALFTDVPASAFEGSPGNAYTPNLPATYGAPSAPQLWTQGMSYPVPDAIESPREGRHIRDGFMAITTICVVAAADLSDIEALTLIIPVLAILIYGMKLGPKSWFAPTKKQLQKQELWRQKQIAAMQTQQIRQQLAIESAQRRAEILGNFEESARIASEATKRFADKANDTTRKFFG</sequence>
<dbReference type="Pfam" id="PF08044">
    <property type="entry name" value="DUF1707"/>
    <property type="match status" value="1"/>
</dbReference>
<keyword evidence="3" id="KW-1185">Reference proteome</keyword>
<dbReference type="PATRIC" id="fig|1348662.3.peg.1530"/>
<dbReference type="InterPro" id="IPR012551">
    <property type="entry name" value="DUF1707_SHOCT-like"/>
</dbReference>
<evidence type="ECO:0000259" key="1">
    <source>
        <dbReference type="Pfam" id="PF08044"/>
    </source>
</evidence>